<dbReference type="GO" id="GO:0008270">
    <property type="term" value="F:zinc ion binding"/>
    <property type="evidence" value="ECO:0007669"/>
    <property type="project" value="UniProtKB-KW"/>
</dbReference>
<evidence type="ECO:0000256" key="3">
    <source>
        <dbReference type="ARBA" id="ARBA00022771"/>
    </source>
</evidence>
<comment type="function">
    <text evidence="1">Probable methyltransferase.</text>
</comment>
<dbReference type="CDD" id="cd20071">
    <property type="entry name" value="SET_SMYD"/>
    <property type="match status" value="1"/>
</dbReference>
<dbReference type="PROSITE" id="PS50865">
    <property type="entry name" value="ZF_MYND_2"/>
    <property type="match status" value="1"/>
</dbReference>
<dbReference type="InterPro" id="IPR050869">
    <property type="entry name" value="H3K4_H4K5_MeTrfase"/>
</dbReference>
<sequence length="385" mass="44663">MSNVIERWINNNNTGEGGSSTVQCGIGVESTPQKGRYLVALRPLRQGELIARAVPYILAVNQKRLRSVCDYCFRYNLRDFEAEYSISCDQCDQVFYCSTECKEKAIESYHRAECESFKAVVDDFQDEGRRWNNKKRDQLLCLGKILIRCIIRKDLEMCDVDAETIDRRKQFTREKGEGEGYHYTYSDLMELCTNLDSLPRPKLEMLETVSKIVHSTMKETCKDIIKRHKITSKKVFELACREESNAFGLYLPYRNGRGIVTEDDEGGLFAFGFYPLISLCNHSCSPNIYKMLEGTTYVYRALHDIPQGTELCHSYIDLYKNTNQRRTELRNNYGFTCSCDRCEDENTLEDPFSETHVCSRYMCGGLYIDVKGVRRCHRCGEEREE</sequence>
<evidence type="ECO:0000256" key="1">
    <source>
        <dbReference type="ARBA" id="ARBA00004038"/>
    </source>
</evidence>
<keyword evidence="4" id="KW-0862">Zinc</keyword>
<dbReference type="SUPFAM" id="SSF144232">
    <property type="entry name" value="HIT/MYND zinc finger-like"/>
    <property type="match status" value="1"/>
</dbReference>
<dbReference type="PROSITE" id="PS01360">
    <property type="entry name" value="ZF_MYND_1"/>
    <property type="match status" value="1"/>
</dbReference>
<evidence type="ECO:0000256" key="5">
    <source>
        <dbReference type="PROSITE-ProRule" id="PRU00134"/>
    </source>
</evidence>
<dbReference type="InterPro" id="IPR001214">
    <property type="entry name" value="SET_dom"/>
</dbReference>
<evidence type="ECO:0000313" key="8">
    <source>
        <dbReference type="EMBL" id="PRP77507.1"/>
    </source>
</evidence>
<dbReference type="Pfam" id="PF01753">
    <property type="entry name" value="zf-MYND"/>
    <property type="match status" value="1"/>
</dbReference>
<keyword evidence="3 5" id="KW-0863">Zinc-finger</keyword>
<dbReference type="Proteomes" id="UP000241769">
    <property type="component" value="Unassembled WGS sequence"/>
</dbReference>
<dbReference type="InParanoid" id="A0A2P6N0M0"/>
<dbReference type="InterPro" id="IPR002893">
    <property type="entry name" value="Znf_MYND"/>
</dbReference>
<feature type="domain" description="SET" evidence="6">
    <location>
        <begin position="24"/>
        <end position="316"/>
    </location>
</feature>
<keyword evidence="2" id="KW-0479">Metal-binding</keyword>
<dbReference type="Gene3D" id="1.10.220.160">
    <property type="match status" value="1"/>
</dbReference>
<dbReference type="STRING" id="1890364.A0A2P6N0M0"/>
<evidence type="ECO:0000256" key="2">
    <source>
        <dbReference type="ARBA" id="ARBA00022723"/>
    </source>
</evidence>
<gene>
    <name evidence="8" type="ORF">PROFUN_14219</name>
</gene>
<proteinExistence type="predicted"/>
<reference evidence="8 9" key="1">
    <citation type="journal article" date="2018" name="Genome Biol. Evol.">
        <title>Multiple Roots of Fruiting Body Formation in Amoebozoa.</title>
        <authorList>
            <person name="Hillmann F."/>
            <person name="Forbes G."/>
            <person name="Novohradska S."/>
            <person name="Ferling I."/>
            <person name="Riege K."/>
            <person name="Groth M."/>
            <person name="Westermann M."/>
            <person name="Marz M."/>
            <person name="Spaller T."/>
            <person name="Winckler T."/>
            <person name="Schaap P."/>
            <person name="Glockner G."/>
        </authorList>
    </citation>
    <scope>NUCLEOTIDE SEQUENCE [LARGE SCALE GENOMIC DNA]</scope>
    <source>
        <strain evidence="8 9">Jena</strain>
    </source>
</reference>
<dbReference type="SMART" id="SM00317">
    <property type="entry name" value="SET"/>
    <property type="match status" value="1"/>
</dbReference>
<keyword evidence="9" id="KW-1185">Reference proteome</keyword>
<dbReference type="Pfam" id="PF00856">
    <property type="entry name" value="SET"/>
    <property type="match status" value="1"/>
</dbReference>
<accession>A0A2P6N0M0</accession>
<dbReference type="InterPro" id="IPR046341">
    <property type="entry name" value="SET_dom_sf"/>
</dbReference>
<dbReference type="SUPFAM" id="SSF82199">
    <property type="entry name" value="SET domain"/>
    <property type="match status" value="1"/>
</dbReference>
<dbReference type="Gene3D" id="2.170.270.10">
    <property type="entry name" value="SET domain"/>
    <property type="match status" value="1"/>
</dbReference>
<organism evidence="8 9">
    <name type="scientific">Planoprotostelium fungivorum</name>
    <dbReference type="NCBI Taxonomy" id="1890364"/>
    <lineage>
        <taxon>Eukaryota</taxon>
        <taxon>Amoebozoa</taxon>
        <taxon>Evosea</taxon>
        <taxon>Variosea</taxon>
        <taxon>Cavosteliida</taxon>
        <taxon>Cavosteliaceae</taxon>
        <taxon>Planoprotostelium</taxon>
    </lineage>
</organism>
<dbReference type="Gene3D" id="6.10.140.2220">
    <property type="match status" value="1"/>
</dbReference>
<evidence type="ECO:0000256" key="4">
    <source>
        <dbReference type="ARBA" id="ARBA00022833"/>
    </source>
</evidence>
<dbReference type="EMBL" id="MDYQ01000261">
    <property type="protein sequence ID" value="PRP77507.1"/>
    <property type="molecule type" value="Genomic_DNA"/>
</dbReference>
<feature type="domain" description="MYND-type" evidence="7">
    <location>
        <begin position="69"/>
        <end position="114"/>
    </location>
</feature>
<dbReference type="PROSITE" id="PS50280">
    <property type="entry name" value="SET"/>
    <property type="match status" value="1"/>
</dbReference>
<evidence type="ECO:0000259" key="7">
    <source>
        <dbReference type="PROSITE" id="PS50865"/>
    </source>
</evidence>
<protein>
    <submittedName>
        <fullName evidence="8">Set and mynd domain containing protein</fullName>
    </submittedName>
</protein>
<dbReference type="OrthoDB" id="20143at2759"/>
<evidence type="ECO:0000313" key="9">
    <source>
        <dbReference type="Proteomes" id="UP000241769"/>
    </source>
</evidence>
<dbReference type="AlphaFoldDB" id="A0A2P6N0M0"/>
<evidence type="ECO:0000259" key="6">
    <source>
        <dbReference type="PROSITE" id="PS50280"/>
    </source>
</evidence>
<dbReference type="PANTHER" id="PTHR12197">
    <property type="entry name" value="HISTONE-LYSINE N-METHYLTRANSFERASE SMYD"/>
    <property type="match status" value="1"/>
</dbReference>
<dbReference type="FunCoup" id="A0A2P6N0M0">
    <property type="interactions" value="115"/>
</dbReference>
<name>A0A2P6N0M0_9EUKA</name>
<comment type="caution">
    <text evidence="8">The sequence shown here is derived from an EMBL/GenBank/DDBJ whole genome shotgun (WGS) entry which is preliminary data.</text>
</comment>